<reference evidence="1 2" key="1">
    <citation type="submission" date="2011-12" db="EMBL/GenBank/DDBJ databases">
        <title>The Genome Sequence of Prevotella maculosa OT 289.</title>
        <authorList>
            <consortium name="The Broad Institute Genome Sequencing Platform"/>
            <person name="Earl A."/>
            <person name="Ward D."/>
            <person name="Feldgarden M."/>
            <person name="Gevers D."/>
            <person name="Izard J."/>
            <person name="Blanton J.M."/>
            <person name="Mathney J."/>
            <person name="Tanner A.C."/>
            <person name="Dewhirst F.E."/>
            <person name="Young S.K."/>
            <person name="Zeng Q."/>
            <person name="Gargeya S."/>
            <person name="Fitzgerald M."/>
            <person name="Haas B."/>
            <person name="Abouelleil A."/>
            <person name="Alvarado L."/>
            <person name="Arachchi H.M."/>
            <person name="Berlin A."/>
            <person name="Chapman S.B."/>
            <person name="Gearin G."/>
            <person name="Goldberg J."/>
            <person name="Griggs A."/>
            <person name="Gujja S."/>
            <person name="Hansen M."/>
            <person name="Heiman D."/>
            <person name="Howarth C."/>
            <person name="Larimer J."/>
            <person name="Lui A."/>
            <person name="MacDonald P.J.P."/>
            <person name="McCowen C."/>
            <person name="Montmayeur A."/>
            <person name="Murphy C."/>
            <person name="Neiman D."/>
            <person name="Pearson M."/>
            <person name="Priest M."/>
            <person name="Roberts A."/>
            <person name="Saif S."/>
            <person name="Shea T."/>
            <person name="Sisk P."/>
            <person name="Stolte C."/>
            <person name="Sykes S."/>
            <person name="Wortman J."/>
            <person name="Nusbaum C."/>
            <person name="Birren B."/>
        </authorList>
    </citation>
    <scope>NUCLEOTIDE SEQUENCE [LARGE SCALE GENOMIC DNA]</scope>
    <source>
        <strain evidence="1 2">OT 289</strain>
    </source>
</reference>
<keyword evidence="2" id="KW-1185">Reference proteome</keyword>
<sequence>MVFVCKFQRICSSKKISINCANRICSIILGTCLTCSMDNEVYMFFTGNLLCYILYQKSQMIIS</sequence>
<organism evidence="1 2">
    <name type="scientific">Segatella maculosa OT 289</name>
    <dbReference type="NCBI Taxonomy" id="999422"/>
    <lineage>
        <taxon>Bacteria</taxon>
        <taxon>Pseudomonadati</taxon>
        <taxon>Bacteroidota</taxon>
        <taxon>Bacteroidia</taxon>
        <taxon>Bacteroidales</taxon>
        <taxon>Prevotellaceae</taxon>
        <taxon>Segatella</taxon>
    </lineage>
</organism>
<protein>
    <submittedName>
        <fullName evidence="1">Uncharacterized protein</fullName>
    </submittedName>
</protein>
<dbReference type="HOGENOM" id="CLU_2882146_0_0_10"/>
<gene>
    <name evidence="1" type="ORF">HMPREF9944_02260</name>
</gene>
<accession>H1HPT5</accession>
<evidence type="ECO:0000313" key="2">
    <source>
        <dbReference type="Proteomes" id="UP000003167"/>
    </source>
</evidence>
<proteinExistence type="predicted"/>
<dbReference type="AlphaFoldDB" id="H1HPT5"/>
<comment type="caution">
    <text evidence="1">The sequence shown here is derived from an EMBL/GenBank/DDBJ whole genome shotgun (WGS) entry which is preliminary data.</text>
</comment>
<name>H1HPT5_9BACT</name>
<dbReference type="Proteomes" id="UP000003167">
    <property type="component" value="Unassembled WGS sequence"/>
</dbReference>
<evidence type="ECO:0000313" key="1">
    <source>
        <dbReference type="EMBL" id="EHO67159.1"/>
    </source>
</evidence>
<dbReference type="EMBL" id="AGEK01000037">
    <property type="protein sequence ID" value="EHO67159.1"/>
    <property type="molecule type" value="Genomic_DNA"/>
</dbReference>